<dbReference type="InterPro" id="IPR003593">
    <property type="entry name" value="AAA+_ATPase"/>
</dbReference>
<dbReference type="RefSeq" id="WP_216957578.1">
    <property type="nucleotide sequence ID" value="NZ_JAHOPB010000001.1"/>
</dbReference>
<dbReference type="InterPro" id="IPR039421">
    <property type="entry name" value="Type_1_exporter"/>
</dbReference>
<keyword evidence="8" id="KW-0547">Nucleotide-binding</keyword>
<dbReference type="SMART" id="SM00382">
    <property type="entry name" value="AAA"/>
    <property type="match status" value="1"/>
</dbReference>
<dbReference type="EMBL" id="JAHOPB010000001">
    <property type="protein sequence ID" value="MBU8873329.1"/>
    <property type="molecule type" value="Genomic_DNA"/>
</dbReference>
<comment type="caution">
    <text evidence="8">The sequence shown here is derived from an EMBL/GenBank/DDBJ whole genome shotgun (WGS) entry which is preliminary data.</text>
</comment>
<evidence type="ECO:0000313" key="9">
    <source>
        <dbReference type="Proteomes" id="UP000727907"/>
    </source>
</evidence>
<dbReference type="InterPro" id="IPR003439">
    <property type="entry name" value="ABC_transporter-like_ATP-bd"/>
</dbReference>
<evidence type="ECO:0000256" key="3">
    <source>
        <dbReference type="ARBA" id="ARBA00022989"/>
    </source>
</evidence>
<gene>
    <name evidence="8" type="ORF">KQ910_06110</name>
</gene>
<proteinExistence type="predicted"/>
<evidence type="ECO:0000256" key="1">
    <source>
        <dbReference type="ARBA" id="ARBA00004141"/>
    </source>
</evidence>
<feature type="transmembrane region" description="Helical" evidence="5">
    <location>
        <begin position="178"/>
        <end position="202"/>
    </location>
</feature>
<accession>A0ABS6IFF6</accession>
<evidence type="ECO:0000259" key="7">
    <source>
        <dbReference type="PROSITE" id="PS50929"/>
    </source>
</evidence>
<keyword evidence="8" id="KW-0067">ATP-binding</keyword>
<protein>
    <submittedName>
        <fullName evidence="8">ABC transporter ATP-binding protein/permease</fullName>
    </submittedName>
</protein>
<evidence type="ECO:0000313" key="8">
    <source>
        <dbReference type="EMBL" id="MBU8873329.1"/>
    </source>
</evidence>
<dbReference type="PROSITE" id="PS50929">
    <property type="entry name" value="ABC_TM1F"/>
    <property type="match status" value="1"/>
</dbReference>
<evidence type="ECO:0000256" key="2">
    <source>
        <dbReference type="ARBA" id="ARBA00022692"/>
    </source>
</evidence>
<keyword evidence="3 5" id="KW-1133">Transmembrane helix</keyword>
<evidence type="ECO:0000256" key="5">
    <source>
        <dbReference type="SAM" id="Phobius"/>
    </source>
</evidence>
<evidence type="ECO:0000256" key="4">
    <source>
        <dbReference type="ARBA" id="ARBA00023136"/>
    </source>
</evidence>
<dbReference type="GO" id="GO:0005524">
    <property type="term" value="F:ATP binding"/>
    <property type="evidence" value="ECO:0007669"/>
    <property type="project" value="UniProtKB-KW"/>
</dbReference>
<feature type="domain" description="ABC transporter" evidence="6">
    <location>
        <begin position="372"/>
        <end position="905"/>
    </location>
</feature>
<feature type="domain" description="ABC transmembrane type-1" evidence="7">
    <location>
        <begin position="18"/>
        <end position="315"/>
    </location>
</feature>
<dbReference type="InterPro" id="IPR011527">
    <property type="entry name" value="ABC1_TM_dom"/>
</dbReference>
<dbReference type="PANTHER" id="PTHR24221">
    <property type="entry name" value="ATP-BINDING CASSETTE SUB-FAMILY B"/>
    <property type="match status" value="1"/>
</dbReference>
<dbReference type="PROSITE" id="PS50893">
    <property type="entry name" value="ABC_TRANSPORTER_2"/>
    <property type="match status" value="1"/>
</dbReference>
<dbReference type="PANTHER" id="PTHR24221:SF654">
    <property type="entry name" value="ATP-BINDING CASSETTE SUB-FAMILY B MEMBER 6"/>
    <property type="match status" value="1"/>
</dbReference>
<sequence>MERSLFSYIWRHSRPEQVVILLLVVLAQVFYFMSLTVPKSVINNGIQGNAFKDSKTIPFLVWELDLSAILPGKVIRFFDGFQVDQLQYLVVMSFVFLGAVVVNGLFKKTINTQKGRMGERMLRRLRYELYDRILRFPPAHFRKVKQAELATMVKDEVEPLGGFIGDAFVQPMFLGGQALTAIIFIMMQNWLLGIIVIVLLAVQMAIIPRLRKPVLVLGRQRQISARQLAGRIAETADGVHEIHVHGAANYERADISERLGRIFKIRFDLYQKKFVAKFWNNILSQATPFAIYLVGGYFAITGQMDVGAVVGVLLAYKDLPSPIKELIDWDQQRQDVQIKYEQVIDQFQPEGMMPPELQAIPDGPPPPLGKELALVGVVVSEDGRVKQLDSVSLTLPTTSRVAVIGGSGSGKEVLGYVLARQTLPSSGSIRIDGKDFFQLPEYVIGSRLAYVGQDTYLFPLSVRDNLLFGLKIRPVLPATYDEATRALRESFWKESERAGNPAFDPNADWVDYELAGATGPADLLPCMVRVLKQVELDEDIYSLGLRGTIDAAARPDLAGKILKARHTLHEHLQDGTYAGLVEPFNDDHYNKNLSVAENLLFGTALGKQFDGDNLATDPYVMSVLKKTGLDLDLQRMGLSIAETMVELFSGLSPDNPLFEQYSFISADELPNVRLLLQRLGGKGIEAVPEADRIRLMTLPFRYIEARHRLGLIDAAMEERILGARRAFADDLPANLRDAVEFYDFERYNSAATLQDNILFGRLVYGQAQAEARIGTLIAQVFNELGLRDSVIEVGLEYNVGVGGKRLPSTQRQKLGIARAMIKRPELMVVNEAVAMFDGRTQDRIRDNVLACATESNRGVVWIANRPNQAEPFETIVVMQGGRVVAQGSPSELAAKGGLYAELMASA</sequence>
<evidence type="ECO:0000259" key="6">
    <source>
        <dbReference type="PROSITE" id="PS50893"/>
    </source>
</evidence>
<keyword evidence="2 5" id="KW-0812">Transmembrane</keyword>
<comment type="subcellular location">
    <subcellularLocation>
        <location evidence="1">Membrane</location>
        <topology evidence="1">Multi-pass membrane protein</topology>
    </subcellularLocation>
</comment>
<dbReference type="Pfam" id="PF00005">
    <property type="entry name" value="ABC_tran"/>
    <property type="match status" value="1"/>
</dbReference>
<feature type="transmembrane region" description="Helical" evidence="5">
    <location>
        <begin position="18"/>
        <end position="37"/>
    </location>
</feature>
<dbReference type="Proteomes" id="UP000727907">
    <property type="component" value="Unassembled WGS sequence"/>
</dbReference>
<dbReference type="Pfam" id="PF00664">
    <property type="entry name" value="ABC_membrane"/>
    <property type="match status" value="1"/>
</dbReference>
<name>A0ABS6IFF6_9HYPH</name>
<feature type="transmembrane region" description="Helical" evidence="5">
    <location>
        <begin position="86"/>
        <end position="106"/>
    </location>
</feature>
<keyword evidence="4 5" id="KW-0472">Membrane</keyword>
<reference evidence="8 9" key="1">
    <citation type="submission" date="2021-06" db="EMBL/GenBank/DDBJ databases">
        <authorList>
            <person name="Lee D.H."/>
        </authorList>
    </citation>
    <scope>NUCLEOTIDE SEQUENCE [LARGE SCALE GENOMIC DNA]</scope>
    <source>
        <strain evidence="8 9">MMS21-HV4-11</strain>
    </source>
</reference>
<organism evidence="8 9">
    <name type="scientific">Reyranella humidisoli</name>
    <dbReference type="NCBI Taxonomy" id="2849149"/>
    <lineage>
        <taxon>Bacteria</taxon>
        <taxon>Pseudomonadati</taxon>
        <taxon>Pseudomonadota</taxon>
        <taxon>Alphaproteobacteria</taxon>
        <taxon>Hyphomicrobiales</taxon>
        <taxon>Reyranellaceae</taxon>
        <taxon>Reyranella</taxon>
    </lineage>
</organism>
<keyword evidence="9" id="KW-1185">Reference proteome</keyword>
<dbReference type="CDD" id="cd07346">
    <property type="entry name" value="ABC_6TM_exporters"/>
    <property type="match status" value="1"/>
</dbReference>